<feature type="compositionally biased region" description="Polar residues" evidence="1">
    <location>
        <begin position="35"/>
        <end position="47"/>
    </location>
</feature>
<feature type="region of interest" description="Disordered" evidence="1">
    <location>
        <begin position="1"/>
        <end position="52"/>
    </location>
</feature>
<dbReference type="SUPFAM" id="SSF52833">
    <property type="entry name" value="Thioredoxin-like"/>
    <property type="match status" value="1"/>
</dbReference>
<dbReference type="EMBL" id="QKYU01000041">
    <property type="protein sequence ID" value="PZW37728.1"/>
    <property type="molecule type" value="Genomic_DNA"/>
</dbReference>
<proteinExistence type="predicted"/>
<accession>A0A2W7HYH6</accession>
<dbReference type="InterPro" id="IPR036282">
    <property type="entry name" value="Glutathione-S-Trfase_C_sf"/>
</dbReference>
<name>A0A2W7HYH6_9PROT</name>
<dbReference type="InterPro" id="IPR036249">
    <property type="entry name" value="Thioredoxin-like_sf"/>
</dbReference>
<evidence type="ECO:0000313" key="3">
    <source>
        <dbReference type="EMBL" id="PZW37728.1"/>
    </source>
</evidence>
<feature type="domain" description="GST N-terminal" evidence="2">
    <location>
        <begin position="53"/>
        <end position="133"/>
    </location>
</feature>
<sequence length="270" mass="29587">MSEPNRRKPAPPKRAQSAPAGAPAGAPASAPKTQAPKTQAPKTQAPKTQAPKALLRISSRTYSSWSMRGWLILRLSGLPFTEQVVSPDDPGSRAELLLQSSSILIPTLEHDGAEIWDTLGIAEYLNELLPEAGLMPADRIARARSRAICGEMHAGFHALRSTLPMNLRAEVPGFTVWSAARADIERILFLWRGCLETWGGPWLFGAKPTVADAMYAPVVMRFRSYGVSLDAPCEAYAQTILAWPDVQAWIEAARQEPEARITELEFDAEF</sequence>
<gene>
    <name evidence="3" type="ORF">C8P66_1415</name>
</gene>
<dbReference type="InterPro" id="IPR004045">
    <property type="entry name" value="Glutathione_S-Trfase_N"/>
</dbReference>
<keyword evidence="3" id="KW-0808">Transferase</keyword>
<evidence type="ECO:0000313" key="4">
    <source>
        <dbReference type="Proteomes" id="UP000249688"/>
    </source>
</evidence>
<organism evidence="3 4">
    <name type="scientific">Humitalea rosea</name>
    <dbReference type="NCBI Taxonomy" id="990373"/>
    <lineage>
        <taxon>Bacteria</taxon>
        <taxon>Pseudomonadati</taxon>
        <taxon>Pseudomonadota</taxon>
        <taxon>Alphaproteobacteria</taxon>
        <taxon>Acetobacterales</taxon>
        <taxon>Roseomonadaceae</taxon>
        <taxon>Humitalea</taxon>
    </lineage>
</organism>
<evidence type="ECO:0000256" key="1">
    <source>
        <dbReference type="SAM" id="MobiDB-lite"/>
    </source>
</evidence>
<dbReference type="PANTHER" id="PTHR43968:SF6">
    <property type="entry name" value="GLUTATHIONE S-TRANSFERASE OMEGA"/>
    <property type="match status" value="1"/>
</dbReference>
<comment type="caution">
    <text evidence="3">The sequence shown here is derived from an EMBL/GenBank/DDBJ whole genome shotgun (WGS) entry which is preliminary data.</text>
</comment>
<dbReference type="OrthoDB" id="9799538at2"/>
<dbReference type="CDD" id="cd03194">
    <property type="entry name" value="GST_C_3"/>
    <property type="match status" value="1"/>
</dbReference>
<dbReference type="Gene3D" id="3.40.30.10">
    <property type="entry name" value="Glutaredoxin"/>
    <property type="match status" value="1"/>
</dbReference>
<dbReference type="Pfam" id="PF13409">
    <property type="entry name" value="GST_N_2"/>
    <property type="match status" value="1"/>
</dbReference>
<dbReference type="AlphaFoldDB" id="A0A2W7HYH6"/>
<dbReference type="Pfam" id="PF13410">
    <property type="entry name" value="GST_C_2"/>
    <property type="match status" value="1"/>
</dbReference>
<reference evidence="3 4" key="1">
    <citation type="submission" date="2018-06" db="EMBL/GenBank/DDBJ databases">
        <title>Genomic Encyclopedia of Archaeal and Bacterial Type Strains, Phase II (KMG-II): from individual species to whole genera.</title>
        <authorList>
            <person name="Goeker M."/>
        </authorList>
    </citation>
    <scope>NUCLEOTIDE SEQUENCE [LARGE SCALE GENOMIC DNA]</scope>
    <source>
        <strain evidence="3 4">DSM 24525</strain>
    </source>
</reference>
<dbReference type="SUPFAM" id="SSF47616">
    <property type="entry name" value="GST C-terminal domain-like"/>
    <property type="match status" value="1"/>
</dbReference>
<dbReference type="PANTHER" id="PTHR43968">
    <property type="match status" value="1"/>
</dbReference>
<dbReference type="Proteomes" id="UP000249688">
    <property type="component" value="Unassembled WGS sequence"/>
</dbReference>
<dbReference type="GO" id="GO:0016740">
    <property type="term" value="F:transferase activity"/>
    <property type="evidence" value="ECO:0007669"/>
    <property type="project" value="UniProtKB-KW"/>
</dbReference>
<protein>
    <submittedName>
        <fullName evidence="3">Glutathione S-transferase</fullName>
    </submittedName>
</protein>
<dbReference type="InterPro" id="IPR050983">
    <property type="entry name" value="GST_Omega/HSP26"/>
</dbReference>
<dbReference type="GO" id="GO:0005737">
    <property type="term" value="C:cytoplasm"/>
    <property type="evidence" value="ECO:0007669"/>
    <property type="project" value="TreeGrafter"/>
</dbReference>
<dbReference type="PROSITE" id="PS50404">
    <property type="entry name" value="GST_NTER"/>
    <property type="match status" value="1"/>
</dbReference>
<evidence type="ECO:0000259" key="2">
    <source>
        <dbReference type="PROSITE" id="PS50404"/>
    </source>
</evidence>
<keyword evidence="4" id="KW-1185">Reference proteome</keyword>
<feature type="compositionally biased region" description="Low complexity" evidence="1">
    <location>
        <begin position="13"/>
        <end position="31"/>
    </location>
</feature>
<dbReference type="Gene3D" id="1.20.1050.10">
    <property type="match status" value="1"/>
</dbReference>